<evidence type="ECO:0000259" key="1">
    <source>
        <dbReference type="PROSITE" id="PS50011"/>
    </source>
</evidence>
<dbReference type="GO" id="GO:0004672">
    <property type="term" value="F:protein kinase activity"/>
    <property type="evidence" value="ECO:0007669"/>
    <property type="project" value="InterPro"/>
</dbReference>
<protein>
    <recommendedName>
        <fullName evidence="1">Protein kinase domain-containing protein</fullName>
    </recommendedName>
</protein>
<dbReference type="SUPFAM" id="SSF56112">
    <property type="entry name" value="Protein kinase-like (PK-like)"/>
    <property type="match status" value="1"/>
</dbReference>
<name>A0A2D4IYV8_MICLE</name>
<organism evidence="2">
    <name type="scientific">Micrurus lemniscatus lemniscatus</name>
    <dbReference type="NCBI Taxonomy" id="129467"/>
    <lineage>
        <taxon>Eukaryota</taxon>
        <taxon>Metazoa</taxon>
        <taxon>Chordata</taxon>
        <taxon>Craniata</taxon>
        <taxon>Vertebrata</taxon>
        <taxon>Euteleostomi</taxon>
        <taxon>Lepidosauria</taxon>
        <taxon>Squamata</taxon>
        <taxon>Bifurcata</taxon>
        <taxon>Unidentata</taxon>
        <taxon>Episquamata</taxon>
        <taxon>Toxicofera</taxon>
        <taxon>Serpentes</taxon>
        <taxon>Colubroidea</taxon>
        <taxon>Elapidae</taxon>
        <taxon>Elapinae</taxon>
        <taxon>Micrurus</taxon>
    </lineage>
</organism>
<reference evidence="2" key="2">
    <citation type="submission" date="2017-11" db="EMBL/GenBank/DDBJ databases">
        <title>Coralsnake Venomics: Analyses of Venom Gland Transcriptomes and Proteomes of Six Brazilian Taxa.</title>
        <authorList>
            <person name="Aird S.D."/>
            <person name="Jorge da Silva N."/>
            <person name="Qiu L."/>
            <person name="Villar-Briones A."/>
            <person name="Aparecida-Saddi V."/>
            <person name="Campos-Telles M.P."/>
            <person name="Grau M."/>
            <person name="Mikheyev A.S."/>
        </authorList>
    </citation>
    <scope>NUCLEOTIDE SEQUENCE</scope>
    <source>
        <tissue evidence="2">Venom_gland</tissue>
    </source>
</reference>
<dbReference type="PANTHER" id="PTHR15508">
    <property type="entry name" value="RIBOSOMAL PROTEIN S6 KINASE"/>
    <property type="match status" value="1"/>
</dbReference>
<dbReference type="AlphaFoldDB" id="A0A2D4IYV8"/>
<accession>A0A2D4IYV8</accession>
<dbReference type="GO" id="GO:0005524">
    <property type="term" value="F:ATP binding"/>
    <property type="evidence" value="ECO:0007669"/>
    <property type="project" value="InterPro"/>
</dbReference>
<dbReference type="GO" id="GO:0005769">
    <property type="term" value="C:early endosome"/>
    <property type="evidence" value="ECO:0007669"/>
    <property type="project" value="TreeGrafter"/>
</dbReference>
<feature type="domain" description="Protein kinase" evidence="1">
    <location>
        <begin position="1"/>
        <end position="91"/>
    </location>
</feature>
<evidence type="ECO:0000313" key="2">
    <source>
        <dbReference type="EMBL" id="LAA89419.1"/>
    </source>
</evidence>
<dbReference type="InterPro" id="IPR011009">
    <property type="entry name" value="Kinase-like_dom_sf"/>
</dbReference>
<dbReference type="EMBL" id="IACK01141158">
    <property type="protein sequence ID" value="LAA89419.1"/>
    <property type="molecule type" value="Transcribed_RNA"/>
</dbReference>
<dbReference type="EMBL" id="IACK01141160">
    <property type="protein sequence ID" value="LAA89425.1"/>
    <property type="molecule type" value="Transcribed_RNA"/>
</dbReference>
<dbReference type="Pfam" id="PF00069">
    <property type="entry name" value="Pkinase"/>
    <property type="match status" value="1"/>
</dbReference>
<reference evidence="2" key="1">
    <citation type="submission" date="2017-07" db="EMBL/GenBank/DDBJ databases">
        <authorList>
            <person name="Mikheyev A."/>
            <person name="Grau M."/>
        </authorList>
    </citation>
    <scope>NUCLEOTIDE SEQUENCE</scope>
    <source>
        <tissue evidence="2">Venom_gland</tissue>
    </source>
</reference>
<dbReference type="Gene3D" id="1.10.510.10">
    <property type="entry name" value="Transferase(Phosphotransferase) domain 1"/>
    <property type="match status" value="1"/>
</dbReference>
<dbReference type="PANTHER" id="PTHR15508:SF2">
    <property type="entry name" value="RIBOSOMAL PROTEIN S6 KINASE DELTA-1"/>
    <property type="match status" value="1"/>
</dbReference>
<dbReference type="InterPro" id="IPR000719">
    <property type="entry name" value="Prot_kinase_dom"/>
</dbReference>
<dbReference type="PROSITE" id="PS50011">
    <property type="entry name" value="PROTEIN_KINASE_DOM"/>
    <property type="match status" value="1"/>
</dbReference>
<sequence length="101" mass="11161">MYCAPEVGVVFEETEACDWWSLGALLFELLTGTTVLECHPAGINTHTCLNLPDHISEEARSLLQQLLQFNSVERLGAGIAGVEDIKAHPFFATIDWTELSK</sequence>
<proteinExistence type="predicted"/>
<dbReference type="InterPro" id="IPR051866">
    <property type="entry name" value="Intracell_Sig-Traffick_Protein"/>
</dbReference>